<evidence type="ECO:0000256" key="2">
    <source>
        <dbReference type="ARBA" id="ARBA00013184"/>
    </source>
</evidence>
<evidence type="ECO:0000259" key="11">
    <source>
        <dbReference type="PROSITE" id="PS50014"/>
    </source>
</evidence>
<gene>
    <name evidence="13" type="ORF">JKP88DRAFT_148095</name>
</gene>
<dbReference type="Proteomes" id="UP000664859">
    <property type="component" value="Unassembled WGS sequence"/>
</dbReference>
<dbReference type="Pfam" id="PF08214">
    <property type="entry name" value="HAT_KAT11"/>
    <property type="match status" value="1"/>
</dbReference>
<comment type="subcellular location">
    <subcellularLocation>
        <location evidence="1">Nucleus</location>
    </subcellularLocation>
</comment>
<dbReference type="InterPro" id="IPR001487">
    <property type="entry name" value="Bromodomain"/>
</dbReference>
<dbReference type="GO" id="GO:0000123">
    <property type="term" value="C:histone acetyltransferase complex"/>
    <property type="evidence" value="ECO:0007669"/>
    <property type="project" value="TreeGrafter"/>
</dbReference>
<organism evidence="13 14">
    <name type="scientific">Tribonema minus</name>
    <dbReference type="NCBI Taxonomy" id="303371"/>
    <lineage>
        <taxon>Eukaryota</taxon>
        <taxon>Sar</taxon>
        <taxon>Stramenopiles</taxon>
        <taxon>Ochrophyta</taxon>
        <taxon>PX clade</taxon>
        <taxon>Xanthophyceae</taxon>
        <taxon>Tribonematales</taxon>
        <taxon>Tribonemataceae</taxon>
        <taxon>Tribonema</taxon>
    </lineage>
</organism>
<keyword evidence="3" id="KW-0808">Transferase</keyword>
<dbReference type="GO" id="GO:0045944">
    <property type="term" value="P:positive regulation of transcription by RNA polymerase II"/>
    <property type="evidence" value="ECO:0007669"/>
    <property type="project" value="TreeGrafter"/>
</dbReference>
<dbReference type="PANTHER" id="PTHR13808:SF1">
    <property type="entry name" value="HISTONE ACETYLTRANSFERASE"/>
    <property type="match status" value="1"/>
</dbReference>
<evidence type="ECO:0000256" key="4">
    <source>
        <dbReference type="ARBA" id="ARBA00022853"/>
    </source>
</evidence>
<keyword evidence="4" id="KW-0156">Chromatin regulator</keyword>
<keyword evidence="14" id="KW-1185">Reference proteome</keyword>
<evidence type="ECO:0000313" key="14">
    <source>
        <dbReference type="Proteomes" id="UP000664859"/>
    </source>
</evidence>
<evidence type="ECO:0000256" key="9">
    <source>
        <dbReference type="ARBA" id="ARBA00048017"/>
    </source>
</evidence>
<proteinExistence type="predicted"/>
<evidence type="ECO:0000259" key="12">
    <source>
        <dbReference type="PROSITE" id="PS51727"/>
    </source>
</evidence>
<dbReference type="Pfam" id="PF00439">
    <property type="entry name" value="Bromodomain"/>
    <property type="match status" value="1"/>
</dbReference>
<feature type="non-terminal residue" evidence="13">
    <location>
        <position position="451"/>
    </location>
</feature>
<dbReference type="GO" id="GO:0003713">
    <property type="term" value="F:transcription coactivator activity"/>
    <property type="evidence" value="ECO:0007669"/>
    <property type="project" value="TreeGrafter"/>
</dbReference>
<evidence type="ECO:0000313" key="13">
    <source>
        <dbReference type="EMBL" id="KAG5175561.1"/>
    </source>
</evidence>
<keyword evidence="8" id="KW-0539">Nucleus</keyword>
<dbReference type="PROSITE" id="PS50014">
    <property type="entry name" value="BROMODOMAIN_2"/>
    <property type="match status" value="1"/>
</dbReference>
<evidence type="ECO:0000256" key="6">
    <source>
        <dbReference type="ARBA" id="ARBA00023117"/>
    </source>
</evidence>
<dbReference type="EC" id="2.3.1.48" evidence="2"/>
<evidence type="ECO:0000256" key="7">
    <source>
        <dbReference type="ARBA" id="ARBA00023163"/>
    </source>
</evidence>
<dbReference type="SMART" id="SM00297">
    <property type="entry name" value="BROMO"/>
    <property type="match status" value="1"/>
</dbReference>
<feature type="non-terminal residue" evidence="13">
    <location>
        <position position="1"/>
    </location>
</feature>
<keyword evidence="7" id="KW-0804">Transcription</keyword>
<dbReference type="InterPro" id="IPR013178">
    <property type="entry name" value="Histone_AcTrfase_Rtt109/CBP"/>
</dbReference>
<dbReference type="Gene3D" id="1.20.920.10">
    <property type="entry name" value="Bromodomain-like"/>
    <property type="match status" value="1"/>
</dbReference>
<dbReference type="GO" id="GO:0005667">
    <property type="term" value="C:transcription regulator complex"/>
    <property type="evidence" value="ECO:0007669"/>
    <property type="project" value="TreeGrafter"/>
</dbReference>
<dbReference type="GO" id="GO:0005634">
    <property type="term" value="C:nucleus"/>
    <property type="evidence" value="ECO:0007669"/>
    <property type="project" value="UniProtKB-SubCell"/>
</dbReference>
<dbReference type="OrthoDB" id="899at2759"/>
<dbReference type="AlphaFoldDB" id="A0A835YHF1"/>
<protein>
    <recommendedName>
        <fullName evidence="2">histone acetyltransferase</fullName>
        <ecNumber evidence="2">2.3.1.48</ecNumber>
    </recommendedName>
</protein>
<evidence type="ECO:0000256" key="5">
    <source>
        <dbReference type="ARBA" id="ARBA00023015"/>
    </source>
</evidence>
<name>A0A835YHF1_9STRA</name>
<evidence type="ECO:0000256" key="1">
    <source>
        <dbReference type="ARBA" id="ARBA00004123"/>
    </source>
</evidence>
<comment type="caution">
    <text evidence="13">The sequence shown here is derived from an EMBL/GenBank/DDBJ whole genome shotgun (WGS) entry which is preliminary data.</text>
</comment>
<dbReference type="SUPFAM" id="SSF47370">
    <property type="entry name" value="Bromodomain"/>
    <property type="match status" value="1"/>
</dbReference>
<dbReference type="GO" id="GO:0031490">
    <property type="term" value="F:chromatin DNA binding"/>
    <property type="evidence" value="ECO:0007669"/>
    <property type="project" value="TreeGrafter"/>
</dbReference>
<dbReference type="InterPro" id="IPR031162">
    <property type="entry name" value="CBP_P300_HAT"/>
</dbReference>
<dbReference type="PRINTS" id="PR00503">
    <property type="entry name" value="BROMODOMAIN"/>
</dbReference>
<dbReference type="PROSITE" id="PS51727">
    <property type="entry name" value="CBP_P300_HAT"/>
    <property type="match status" value="1"/>
</dbReference>
<dbReference type="GO" id="GO:0004402">
    <property type="term" value="F:histone acetyltransferase activity"/>
    <property type="evidence" value="ECO:0007669"/>
    <property type="project" value="InterPro"/>
</dbReference>
<dbReference type="SMART" id="SM01250">
    <property type="entry name" value="KAT11"/>
    <property type="match status" value="1"/>
</dbReference>
<comment type="catalytic activity">
    <reaction evidence="9">
        <text>L-lysyl-[protein] + acetyl-CoA = N(6)-acetyl-L-lysyl-[protein] + CoA + H(+)</text>
        <dbReference type="Rhea" id="RHEA:45948"/>
        <dbReference type="Rhea" id="RHEA-COMP:9752"/>
        <dbReference type="Rhea" id="RHEA-COMP:10731"/>
        <dbReference type="ChEBI" id="CHEBI:15378"/>
        <dbReference type="ChEBI" id="CHEBI:29969"/>
        <dbReference type="ChEBI" id="CHEBI:57287"/>
        <dbReference type="ChEBI" id="CHEBI:57288"/>
        <dbReference type="ChEBI" id="CHEBI:61930"/>
        <dbReference type="EC" id="2.3.1.48"/>
    </reaction>
</comment>
<dbReference type="PANTHER" id="PTHR13808">
    <property type="entry name" value="CBP/P300-RELATED"/>
    <property type="match status" value="1"/>
</dbReference>
<dbReference type="InterPro" id="IPR036427">
    <property type="entry name" value="Bromodomain-like_sf"/>
</dbReference>
<reference evidence="13" key="1">
    <citation type="submission" date="2021-02" db="EMBL/GenBank/DDBJ databases">
        <title>First Annotated Genome of the Yellow-green Alga Tribonema minus.</title>
        <authorList>
            <person name="Mahan K.M."/>
        </authorList>
    </citation>
    <scope>NUCLEOTIDE SEQUENCE</scope>
    <source>
        <strain evidence="13">UTEX B ZZ1240</strain>
    </source>
</reference>
<evidence type="ECO:0000256" key="3">
    <source>
        <dbReference type="ARBA" id="ARBA00022679"/>
    </source>
</evidence>
<dbReference type="EMBL" id="JAFCMP010000547">
    <property type="protein sequence ID" value="KAG5175561.1"/>
    <property type="molecule type" value="Genomic_DNA"/>
</dbReference>
<feature type="domain" description="CBP/p300-type HAT" evidence="12">
    <location>
        <begin position="230"/>
        <end position="451"/>
    </location>
</feature>
<feature type="domain" description="Bromo" evidence="11">
    <location>
        <begin position="1"/>
        <end position="64"/>
    </location>
</feature>
<sequence>LFNRPVTAAEAPDYSNVVCKPMDSGTIERRGRDRLYKSADAFEADVQLVFANATLFNRDTPSHQVHLQAEALRQVFITNWAKAVEADAKQRAQCNGCPMAGSHHCCTVCGYQCMRRKPEVYRCNICSRYIVTKQDLYLAPDASWCCCELCHKKLPCTDVKPLLMEDLQKRNTGSGLFEEMVRCSMCRRYEHCACALYNPRAGSSGETYACCACRMQARHRGRDADAETEAVGVATLQHNVLSAFVEARVRARCTQALDDYARRHGAAAAAALNAGDLSVRVLASGNKIYDVPIIIWHMFRAGPGDDLPPAFDYTVKAIGLCARIDGVDVCVLIVYVYEYGADAPACNRKSVYVAYVDSVEYVYPDAVRSQLYQEVIGAYLEHARRLGFETAYLWSAPARQVGSYVWWQRPARMKAATSEHLRSFYNRIFKRCGEDDTTVESMRTNLYVAHF</sequence>
<keyword evidence="6 10" id="KW-0103">Bromodomain</keyword>
<evidence type="ECO:0000256" key="10">
    <source>
        <dbReference type="PROSITE-ProRule" id="PRU00035"/>
    </source>
</evidence>
<dbReference type="CDD" id="cd04369">
    <property type="entry name" value="Bromodomain"/>
    <property type="match status" value="1"/>
</dbReference>
<accession>A0A835YHF1</accession>
<keyword evidence="5" id="KW-0805">Transcription regulation</keyword>
<evidence type="ECO:0000256" key="8">
    <source>
        <dbReference type="ARBA" id="ARBA00023242"/>
    </source>
</evidence>